<dbReference type="AlphaFoldDB" id="A0A318QDQ7"/>
<evidence type="ECO:0000313" key="3">
    <source>
        <dbReference type="Proteomes" id="UP000247609"/>
    </source>
</evidence>
<keyword evidence="1" id="KW-0732">Signal</keyword>
<organism evidence="2 3">
    <name type="scientific">Novacetimonas pomaceti</name>
    <dbReference type="NCBI Taxonomy" id="2021998"/>
    <lineage>
        <taxon>Bacteria</taxon>
        <taxon>Pseudomonadati</taxon>
        <taxon>Pseudomonadota</taxon>
        <taxon>Alphaproteobacteria</taxon>
        <taxon>Acetobacterales</taxon>
        <taxon>Acetobacteraceae</taxon>
        <taxon>Novacetimonas</taxon>
    </lineage>
</organism>
<proteinExistence type="predicted"/>
<dbReference type="Proteomes" id="UP000247609">
    <property type="component" value="Unassembled WGS sequence"/>
</dbReference>
<evidence type="ECO:0000256" key="1">
    <source>
        <dbReference type="SAM" id="SignalP"/>
    </source>
</evidence>
<sequence length="84" mass="8684">MTFPIRLATLAVATGLLSACATGGDGPYNMGLTGPDGPPIADNDWNQTQMGMGAYYGPDNDGFAAQGLDGGPPNYIDDEYMPLP</sequence>
<feature type="chain" id="PRO_5016368196" description="Lipoprotein" evidence="1">
    <location>
        <begin position="22"/>
        <end position="84"/>
    </location>
</feature>
<dbReference type="EMBL" id="NOXG01000004">
    <property type="protein sequence ID" value="PYD75994.1"/>
    <property type="molecule type" value="Genomic_DNA"/>
</dbReference>
<comment type="caution">
    <text evidence="2">The sequence shown here is derived from an EMBL/GenBank/DDBJ whole genome shotgun (WGS) entry which is preliminary data.</text>
</comment>
<dbReference type="RefSeq" id="WP_110528821.1">
    <property type="nucleotide sequence ID" value="NZ_NOXG01000004.1"/>
</dbReference>
<evidence type="ECO:0000313" key="2">
    <source>
        <dbReference type="EMBL" id="PYD75994.1"/>
    </source>
</evidence>
<evidence type="ECO:0008006" key="4">
    <source>
        <dbReference type="Google" id="ProtNLM"/>
    </source>
</evidence>
<accession>A0A318QDQ7</accession>
<reference evidence="2 3" key="1">
    <citation type="submission" date="2017-07" db="EMBL/GenBank/DDBJ databases">
        <title>A draft genome sequence of Komagataeibacter sp. T5K1.</title>
        <authorList>
            <person name="Skraban J."/>
            <person name="Cleenwerck I."/>
            <person name="Vandamme P."/>
            <person name="Trcek J."/>
        </authorList>
    </citation>
    <scope>NUCLEOTIDE SEQUENCE [LARGE SCALE GENOMIC DNA]</scope>
    <source>
        <strain evidence="2 3">T5K1</strain>
    </source>
</reference>
<name>A0A318QDQ7_9PROT</name>
<dbReference type="PROSITE" id="PS51257">
    <property type="entry name" value="PROKAR_LIPOPROTEIN"/>
    <property type="match status" value="1"/>
</dbReference>
<gene>
    <name evidence="2" type="ORF">CFR71_06390</name>
</gene>
<feature type="signal peptide" evidence="1">
    <location>
        <begin position="1"/>
        <end position="21"/>
    </location>
</feature>
<protein>
    <recommendedName>
        <fullName evidence="4">Lipoprotein</fullName>
    </recommendedName>
</protein>